<sequence>MTRITHIALDDANMPPPTPEIDQERKVAMFDLLEENSFFTAGGDRLLLYMPRANIFECWNLRTGKKERAASSRLRGRPRAILMALDNPRRAVVTYVGGYSDPDRMDKTGVYLALFDVDRLKLVDQSEYEPLSDVGPRNSLPTQASANLMRLASLSWARQAPSFLIDLKARSSLRLPYEGNGMTFSHDGRVVYQARGVAYAADGHRVKQLGGSQFFAVVGGHGLLQIKDDKTLILRDRHFNPLWSKPSPVKRWGIDPYYCRIPILTHDRVWPLARVDRLVLIDNLAPAARIIVHRLNLPKPGQPMHDPGPVRPGQTWAVQLALPPNATLKIEDAPAGLRFDKQSRRLHWTVPKATAEGQYLVLVNVRAPNTEEHYLRYWIRVRTA</sequence>
<dbReference type="AlphaFoldDB" id="A0A0F9EU33"/>
<reference evidence="1" key="1">
    <citation type="journal article" date="2015" name="Nature">
        <title>Complex archaea that bridge the gap between prokaryotes and eukaryotes.</title>
        <authorList>
            <person name="Spang A."/>
            <person name="Saw J.H."/>
            <person name="Jorgensen S.L."/>
            <person name="Zaremba-Niedzwiedzka K."/>
            <person name="Martijn J."/>
            <person name="Lind A.E."/>
            <person name="van Eijk R."/>
            <person name="Schleper C."/>
            <person name="Guy L."/>
            <person name="Ettema T.J."/>
        </authorList>
    </citation>
    <scope>NUCLEOTIDE SEQUENCE</scope>
</reference>
<protein>
    <submittedName>
        <fullName evidence="1">Uncharacterized protein</fullName>
    </submittedName>
</protein>
<dbReference type="InterPro" id="IPR008321">
    <property type="entry name" value="UCP032146"/>
</dbReference>
<name>A0A0F9EU33_9ZZZZ</name>
<organism evidence="1">
    <name type="scientific">marine sediment metagenome</name>
    <dbReference type="NCBI Taxonomy" id="412755"/>
    <lineage>
        <taxon>unclassified sequences</taxon>
        <taxon>metagenomes</taxon>
        <taxon>ecological metagenomes</taxon>
    </lineage>
</organism>
<dbReference type="EMBL" id="LAZR01033304">
    <property type="protein sequence ID" value="KKL48490.1"/>
    <property type="molecule type" value="Genomic_DNA"/>
</dbReference>
<comment type="caution">
    <text evidence="1">The sequence shown here is derived from an EMBL/GenBank/DDBJ whole genome shotgun (WGS) entry which is preliminary data.</text>
</comment>
<accession>A0A0F9EU33</accession>
<proteinExistence type="predicted"/>
<evidence type="ECO:0000313" key="1">
    <source>
        <dbReference type="EMBL" id="KKL48490.1"/>
    </source>
</evidence>
<dbReference type="Pfam" id="PF06793">
    <property type="entry name" value="UPF0262"/>
    <property type="match status" value="1"/>
</dbReference>
<gene>
    <name evidence="1" type="ORF">LCGC14_2324980</name>
</gene>